<feature type="signal peptide" evidence="1">
    <location>
        <begin position="1"/>
        <end position="26"/>
    </location>
</feature>
<keyword evidence="1" id="KW-0732">Signal</keyword>
<proteinExistence type="predicted"/>
<organism evidence="2 3">
    <name type="scientific">Sediminicola arcticus</name>
    <dbReference type="NCBI Taxonomy" id="1574308"/>
    <lineage>
        <taxon>Bacteria</taxon>
        <taxon>Pseudomonadati</taxon>
        <taxon>Bacteroidota</taxon>
        <taxon>Flavobacteriia</taxon>
        <taxon>Flavobacteriales</taxon>
        <taxon>Flavobacteriaceae</taxon>
        <taxon>Sediminicola</taxon>
    </lineage>
</organism>
<reference evidence="2 3" key="1">
    <citation type="submission" date="2024-07" db="EMBL/GenBank/DDBJ databases">
        <title>The genome sequence of type strain Sediminicola arcticus GDMCC 1.2805.</title>
        <authorList>
            <person name="Liu Y."/>
        </authorList>
    </citation>
    <scope>NUCLEOTIDE SEQUENCE [LARGE SCALE GENOMIC DNA]</scope>
    <source>
        <strain evidence="2 3">GDMCC 1.2805</strain>
    </source>
</reference>
<dbReference type="Gene3D" id="2.60.40.10">
    <property type="entry name" value="Immunoglobulins"/>
    <property type="match status" value="2"/>
</dbReference>
<dbReference type="EMBL" id="JBEXAE010000001">
    <property type="protein sequence ID" value="MET6989519.1"/>
    <property type="molecule type" value="Genomic_DNA"/>
</dbReference>
<gene>
    <name evidence="2" type="ORF">ABXZ36_02530</name>
</gene>
<evidence type="ECO:0000313" key="3">
    <source>
        <dbReference type="Proteomes" id="UP001549799"/>
    </source>
</evidence>
<dbReference type="InterPro" id="IPR013783">
    <property type="entry name" value="Ig-like_fold"/>
</dbReference>
<accession>A0ABV2STA9</accession>
<comment type="caution">
    <text evidence="2">The sequence shown here is derived from an EMBL/GenBank/DDBJ whole genome shotgun (WGS) entry which is preliminary data.</text>
</comment>
<evidence type="ECO:0000313" key="2">
    <source>
        <dbReference type="EMBL" id="MET6989519.1"/>
    </source>
</evidence>
<name>A0ABV2STA9_9FLAO</name>
<dbReference type="Pfam" id="PF13585">
    <property type="entry name" value="CHU_C"/>
    <property type="match status" value="1"/>
</dbReference>
<protein>
    <submittedName>
        <fullName evidence="2">Gliding motility-associated C-terminal domain-containing protein</fullName>
    </submittedName>
</protein>
<sequence>MRSKKNIRPYIILIAFLLLGWSHAIAQTLNKPIPADNPNIAGNSPWTAVCASSDFNEYFVKFTWNTPLVNSNNSFILELSDANGSFTTPTQLASDNTKNTTFNFDFRFELPNTARGDGYKLRVVSTSPAKTSPASDAFSMYYIDFKSSLLISPNGNGNIPSGGTIELCDGNSATLAVHNVTNPQTYRYNWYRSGTPLAEKSHTITITQAGIYMVEVDYGSLCSGSANTLSNDIEITTGASLGIALNTPSKTALCSGETETLEANIMGQGLSYTWFKNGTAVTGPTVDAHTYAVDASIPGFEGEYAVEIDGDGTCLERSSGVTITNAGDFTVTRNNDPNIVLLPSQTKTLSVTTSASSPVYQWYKDGVILAGQISNTLNVNQPGGYFARVSQSGGACAATAIDSEITTVVIPASFEITIAYTAEYEDCKNNSIVLGVATINALDTQGVKTDVTSELIGNFTYQWKKDGIGVNGATASSISLTDISENGIYELDAVVETYSPTSNTLSVLLLVNETLAITASSLVSCNDAEFITISTTTDLSSTTFDWIKDGVDLNSLTETLNVSETGKYQLVVYRNGCPLPSNEITISPLDDSLITLDSPNTVVFPTGGSKTVTASGGTAYQWVDINNVLLSDSASVTFTEEGSYLLIANIENCEITKQITVVLQDIFKVPNVITVNGDGINDQWIIPNTYSRNKDINVLIYNAKGEVILNVFDYQNNWPESTIAFKKQNMVFYYKIKTSKEVLKQGTITIIR</sequence>
<evidence type="ECO:0000256" key="1">
    <source>
        <dbReference type="SAM" id="SignalP"/>
    </source>
</evidence>
<keyword evidence="3" id="KW-1185">Reference proteome</keyword>
<dbReference type="RefSeq" id="WP_354613893.1">
    <property type="nucleotide sequence ID" value="NZ_JBEXAE010000001.1"/>
</dbReference>
<dbReference type="Proteomes" id="UP001549799">
    <property type="component" value="Unassembled WGS sequence"/>
</dbReference>
<feature type="chain" id="PRO_5045964557" evidence="1">
    <location>
        <begin position="27"/>
        <end position="752"/>
    </location>
</feature>